<comment type="subcellular location">
    <subcellularLocation>
        <location evidence="1">Fimbrium</location>
    </subcellularLocation>
</comment>
<protein>
    <submittedName>
        <fullName evidence="8">Adhesin</fullName>
    </submittedName>
</protein>
<proteinExistence type="inferred from homology"/>
<dbReference type="GO" id="GO:0009289">
    <property type="term" value="C:pilus"/>
    <property type="evidence" value="ECO:0007669"/>
    <property type="project" value="UniProtKB-SubCell"/>
</dbReference>
<reference evidence="9" key="1">
    <citation type="submission" date="2016-06" db="EMBL/GenBank/DDBJ databases">
        <authorList>
            <person name="Butler K."/>
        </authorList>
    </citation>
    <scope>NUCLEOTIDE SEQUENCE [LARGE SCALE GENOMIC DNA]</scope>
    <source>
        <strain evidence="9">GCSL-Mp20</strain>
    </source>
</reference>
<dbReference type="InterPro" id="IPR000259">
    <property type="entry name" value="Adhesion_dom_fimbrial"/>
</dbReference>
<dbReference type="Proteomes" id="UP000092377">
    <property type="component" value="Unassembled WGS sequence"/>
</dbReference>
<dbReference type="InterPro" id="IPR036937">
    <property type="entry name" value="Adhesion_dom_fimbrial_sf"/>
</dbReference>
<dbReference type="AlphaFoldDB" id="A0A1B8H5B7"/>
<dbReference type="PANTHER" id="PTHR33420">
    <property type="entry name" value="FIMBRIAL SUBUNIT ELFA-RELATED"/>
    <property type="match status" value="1"/>
</dbReference>
<accession>A0A1B8H5B7</accession>
<evidence type="ECO:0000256" key="4">
    <source>
        <dbReference type="ARBA" id="ARBA00023263"/>
    </source>
</evidence>
<dbReference type="OrthoDB" id="8970968at2"/>
<sequence length="335" mass="36151">MSIKHHNIRCAALALLFTGSSAYAECIRDDAVPAEMIDMVFGRVVVRPDLPVGSVIKERTWPMPQTGKYWARCRGGTILDAIIISPGSEGANKVFSTNISGIGLRFTRKGQVGMTYPDTYRVPGSTDSLQPAYLGGSDFTVEIIKTALKTGSGTIAQGEYTRYGYKPNSGIQPAIISFLSAEAITIVSPSCLVTSGNNQDVYLPPAKYTSFSGKGTTVGEKPFMIKLLCSGGVDDKGYSNINITFDADLAPDTENNRGVLKNKLTGNNSAKGVGIQVLDTGNIPLLMKQPYLIGKLASLQEVEYNLNYIARYYQHGNSVSPGDVQAKMIFNITYD</sequence>
<dbReference type="InterPro" id="IPR054160">
    <property type="entry name" value="MrkD_recept-bd"/>
</dbReference>
<keyword evidence="4" id="KW-0281">Fimbrium</keyword>
<dbReference type="EMBL" id="LZEY01000056">
    <property type="protein sequence ID" value="OBU04269.1"/>
    <property type="molecule type" value="Genomic_DNA"/>
</dbReference>
<evidence type="ECO:0000256" key="1">
    <source>
        <dbReference type="ARBA" id="ARBA00004561"/>
    </source>
</evidence>
<dbReference type="InterPro" id="IPR050263">
    <property type="entry name" value="Bact_Fimbrial_Adh_Pro"/>
</dbReference>
<organism evidence="8 9">
    <name type="scientific">Morganella psychrotolerans</name>
    <dbReference type="NCBI Taxonomy" id="368603"/>
    <lineage>
        <taxon>Bacteria</taxon>
        <taxon>Pseudomonadati</taxon>
        <taxon>Pseudomonadota</taxon>
        <taxon>Gammaproteobacteria</taxon>
        <taxon>Enterobacterales</taxon>
        <taxon>Morganellaceae</taxon>
        <taxon>Morganella</taxon>
    </lineage>
</organism>
<evidence type="ECO:0000313" key="9">
    <source>
        <dbReference type="Proteomes" id="UP000092377"/>
    </source>
</evidence>
<keyword evidence="3 5" id="KW-0732">Signal</keyword>
<evidence type="ECO:0000256" key="3">
    <source>
        <dbReference type="ARBA" id="ARBA00022729"/>
    </source>
</evidence>
<dbReference type="Pfam" id="PF22003">
    <property type="entry name" value="MrkDrd"/>
    <property type="match status" value="1"/>
</dbReference>
<comment type="caution">
    <text evidence="8">The sequence shown here is derived from an EMBL/GenBank/DDBJ whole genome shotgun (WGS) entry which is preliminary data.</text>
</comment>
<dbReference type="SUPFAM" id="SSF49401">
    <property type="entry name" value="Bacterial adhesins"/>
    <property type="match status" value="1"/>
</dbReference>
<dbReference type="Gene3D" id="2.60.40.3310">
    <property type="match status" value="1"/>
</dbReference>
<dbReference type="RefSeq" id="WP_067405386.1">
    <property type="nucleotide sequence ID" value="NZ_LZEY01000056.1"/>
</dbReference>
<feature type="domain" description="Fimbrial-type adhesion" evidence="6">
    <location>
        <begin position="185"/>
        <end position="335"/>
    </location>
</feature>
<evidence type="ECO:0000256" key="5">
    <source>
        <dbReference type="SAM" id="SignalP"/>
    </source>
</evidence>
<dbReference type="InterPro" id="IPR008966">
    <property type="entry name" value="Adhesion_dom_sf"/>
</dbReference>
<evidence type="ECO:0000259" key="6">
    <source>
        <dbReference type="Pfam" id="PF00419"/>
    </source>
</evidence>
<name>A0A1B8H5B7_9GAMM</name>
<evidence type="ECO:0000313" key="8">
    <source>
        <dbReference type="EMBL" id="OBU04269.1"/>
    </source>
</evidence>
<feature type="chain" id="PRO_5008609325" evidence="5">
    <location>
        <begin position="25"/>
        <end position="335"/>
    </location>
</feature>
<feature type="signal peptide" evidence="5">
    <location>
        <begin position="1"/>
        <end position="24"/>
    </location>
</feature>
<feature type="domain" description="MrkD-like receptor binding" evidence="7">
    <location>
        <begin position="37"/>
        <end position="181"/>
    </location>
</feature>
<keyword evidence="9" id="KW-1185">Reference proteome</keyword>
<dbReference type="GO" id="GO:0043709">
    <property type="term" value="P:cell adhesion involved in single-species biofilm formation"/>
    <property type="evidence" value="ECO:0007669"/>
    <property type="project" value="TreeGrafter"/>
</dbReference>
<dbReference type="Gene3D" id="2.60.40.1090">
    <property type="entry name" value="Fimbrial-type adhesion domain"/>
    <property type="match status" value="1"/>
</dbReference>
<dbReference type="Pfam" id="PF00419">
    <property type="entry name" value="Fimbrial"/>
    <property type="match status" value="1"/>
</dbReference>
<gene>
    <name evidence="8" type="ORF">AYY18_10050</name>
</gene>
<evidence type="ECO:0000256" key="2">
    <source>
        <dbReference type="ARBA" id="ARBA00006671"/>
    </source>
</evidence>
<comment type="similarity">
    <text evidence="2">Belongs to the fimbrial protein family.</text>
</comment>
<dbReference type="PANTHER" id="PTHR33420:SF3">
    <property type="entry name" value="FIMBRIAL SUBUNIT ELFA"/>
    <property type="match status" value="1"/>
</dbReference>
<evidence type="ECO:0000259" key="7">
    <source>
        <dbReference type="Pfam" id="PF22003"/>
    </source>
</evidence>